<dbReference type="InterPro" id="IPR010817">
    <property type="entry name" value="HemY_N"/>
</dbReference>
<dbReference type="Proteomes" id="UP000315344">
    <property type="component" value="Unassembled WGS sequence"/>
</dbReference>
<protein>
    <submittedName>
        <fullName evidence="8">Heme biosynthesis protein HemY</fullName>
    </submittedName>
</protein>
<evidence type="ECO:0000259" key="7">
    <source>
        <dbReference type="Pfam" id="PF07219"/>
    </source>
</evidence>
<evidence type="ECO:0000313" key="9">
    <source>
        <dbReference type="Proteomes" id="UP000315344"/>
    </source>
</evidence>
<dbReference type="SUPFAM" id="SSF48452">
    <property type="entry name" value="TPR-like"/>
    <property type="match status" value="2"/>
</dbReference>
<dbReference type="InterPro" id="IPR011990">
    <property type="entry name" value="TPR-like_helical_dom_sf"/>
</dbReference>
<dbReference type="Gene3D" id="1.25.40.10">
    <property type="entry name" value="Tetratricopeptide repeat domain"/>
    <property type="match status" value="2"/>
</dbReference>
<feature type="domain" description="HemY N-terminal" evidence="7">
    <location>
        <begin position="32"/>
        <end position="142"/>
    </location>
</feature>
<evidence type="ECO:0000256" key="2">
    <source>
        <dbReference type="ARBA" id="ARBA00022692"/>
    </source>
</evidence>
<dbReference type="PIRSF" id="PIRSF031802">
    <property type="entry name" value="UCP031802"/>
    <property type="match status" value="1"/>
</dbReference>
<comment type="subcellular location">
    <subcellularLocation>
        <location evidence="1">Membrane</location>
    </subcellularLocation>
</comment>
<proteinExistence type="predicted"/>
<evidence type="ECO:0000313" key="8">
    <source>
        <dbReference type="EMBL" id="TKW66335.1"/>
    </source>
</evidence>
<dbReference type="InterPro" id="IPR016982">
    <property type="entry name" value="Mms48"/>
</dbReference>
<sequence>MLLSLLKILLFFAVILAIALGLNTLSANTDGVHLVVAGQEYFLGPIQAVIALVVLVIAGWAVMKLLGMLWAFIRFIMGDETAINRYFARSRRQKGIEALSQGLLAVASGEGKQAQDMAVRAAKYLDDPRATRLLAAQAAEVAGDNAKAESVYREMLEDDRTRFVGVRGLMKQKLADGDTHTALALAQKAYALKPRHTEVQNTLLELSAKEGDWKGARSVLKDKRKQGELPRDVHIRRDAVLALQEARDVLSHGNSISAREAAISAAKASPDLIPAVAMAARTYIEQKDRRNAERLLEKAWSVRPHPDLAEVYAEIVPDETPHQRLRRFESLMKRNPDDEETRLLRAELLLADEDFPAARRALGDLAVTHPTTRTLAIMAAVERGEGGSDAAVRAWLVKAMTASRGPQWVCDKCDHVMEDWGPICDNCGGFDTLTWREPAVKRSAASPAGAELLPLLVGKSNVGKNEGHARQDVPDAEEVTRHETTVVADVAPGMVPRESDFQGEPSRTITDPEPVTTRPEPTTSTVPQRPAAEKLAPASEAAAVAETAAPKVTVVQQAGTAATRSDEPSEARIVRPDVELPEDDSLPPARDDSRHARLVLDGDTPPRPDVEPPEPTVKRP</sequence>
<feature type="compositionally biased region" description="Low complexity" evidence="5">
    <location>
        <begin position="533"/>
        <end position="555"/>
    </location>
</feature>
<evidence type="ECO:0000256" key="6">
    <source>
        <dbReference type="SAM" id="Phobius"/>
    </source>
</evidence>
<evidence type="ECO:0000256" key="4">
    <source>
        <dbReference type="ARBA" id="ARBA00023136"/>
    </source>
</evidence>
<feature type="compositionally biased region" description="Basic and acidic residues" evidence="5">
    <location>
        <begin position="564"/>
        <end position="578"/>
    </location>
</feature>
<accession>A0A533I6F2</accession>
<keyword evidence="4 6" id="KW-0472">Membrane</keyword>
<feature type="compositionally biased region" description="Low complexity" evidence="5">
    <location>
        <begin position="512"/>
        <end position="527"/>
    </location>
</feature>
<dbReference type="AlphaFoldDB" id="A0A533I6F2"/>
<evidence type="ECO:0000256" key="1">
    <source>
        <dbReference type="ARBA" id="ARBA00004370"/>
    </source>
</evidence>
<feature type="region of interest" description="Disordered" evidence="5">
    <location>
        <begin position="462"/>
        <end position="620"/>
    </location>
</feature>
<keyword evidence="2 6" id="KW-0812">Transmembrane</keyword>
<dbReference type="EMBL" id="VAFL01000007">
    <property type="protein sequence ID" value="TKW66335.1"/>
    <property type="molecule type" value="Genomic_DNA"/>
</dbReference>
<feature type="compositionally biased region" description="Basic and acidic residues" evidence="5">
    <location>
        <begin position="465"/>
        <end position="484"/>
    </location>
</feature>
<feature type="transmembrane region" description="Helical" evidence="6">
    <location>
        <begin position="42"/>
        <end position="67"/>
    </location>
</feature>
<feature type="compositionally biased region" description="Basic and acidic residues" evidence="5">
    <location>
        <begin position="589"/>
        <end position="610"/>
    </location>
</feature>
<keyword evidence="3 6" id="KW-1133">Transmembrane helix</keyword>
<evidence type="ECO:0000256" key="3">
    <source>
        <dbReference type="ARBA" id="ARBA00022989"/>
    </source>
</evidence>
<reference evidence="8 9" key="1">
    <citation type="journal article" date="2017" name="Nat. Commun.">
        <title>In situ click chemistry generation of cyclooxygenase-2 inhibitors.</title>
        <authorList>
            <person name="Bhardwaj A."/>
            <person name="Kaur J."/>
            <person name="Wuest M."/>
            <person name="Wuest F."/>
        </authorList>
    </citation>
    <scope>NUCLEOTIDE SEQUENCE [LARGE SCALE GENOMIC DNA]</scope>
    <source>
        <strain evidence="8">S2_012_000_R3_94</strain>
    </source>
</reference>
<organism evidence="8 9">
    <name type="scientific">Paracoccus denitrificans</name>
    <dbReference type="NCBI Taxonomy" id="266"/>
    <lineage>
        <taxon>Bacteria</taxon>
        <taxon>Pseudomonadati</taxon>
        <taxon>Pseudomonadota</taxon>
        <taxon>Alphaproteobacteria</taxon>
        <taxon>Rhodobacterales</taxon>
        <taxon>Paracoccaceae</taxon>
        <taxon>Paracoccus</taxon>
    </lineage>
</organism>
<evidence type="ECO:0000256" key="5">
    <source>
        <dbReference type="SAM" id="MobiDB-lite"/>
    </source>
</evidence>
<name>A0A533I6F2_PARDE</name>
<gene>
    <name evidence="8" type="ORF">DI616_10255</name>
</gene>
<dbReference type="Pfam" id="PF07219">
    <property type="entry name" value="HemY_N"/>
    <property type="match status" value="1"/>
</dbReference>
<dbReference type="GO" id="GO:0016020">
    <property type="term" value="C:membrane"/>
    <property type="evidence" value="ECO:0007669"/>
    <property type="project" value="UniProtKB-SubCell"/>
</dbReference>
<comment type="caution">
    <text evidence="8">The sequence shown here is derived from an EMBL/GenBank/DDBJ whole genome shotgun (WGS) entry which is preliminary data.</text>
</comment>